<accession>A0ACC0L0L8</accession>
<proteinExistence type="predicted"/>
<dbReference type="EMBL" id="CM046109">
    <property type="protein sequence ID" value="KAI8442391.1"/>
    <property type="molecule type" value="Genomic_DNA"/>
</dbReference>
<comment type="caution">
    <text evidence="1">The sequence shown here is derived from an EMBL/GenBank/DDBJ whole genome shotgun (WGS) entry which is preliminary data.</text>
</comment>
<dbReference type="Proteomes" id="UP001064048">
    <property type="component" value="Chromosome 9"/>
</dbReference>
<reference evidence="1 2" key="1">
    <citation type="journal article" date="2022" name="Genome Biol. Evol.">
        <title>The Spruce Budworm Genome: Reconstructing the Evolutionary History of Antifreeze Proteins.</title>
        <authorList>
            <person name="Beliveau C."/>
            <person name="Gagne P."/>
            <person name="Picq S."/>
            <person name="Vernygora O."/>
            <person name="Keeling C.I."/>
            <person name="Pinkney K."/>
            <person name="Doucet D."/>
            <person name="Wen F."/>
            <person name="Johnston J.S."/>
            <person name="Maaroufi H."/>
            <person name="Boyle B."/>
            <person name="Laroche J."/>
            <person name="Dewar K."/>
            <person name="Juretic N."/>
            <person name="Blackburn G."/>
            <person name="Nisole A."/>
            <person name="Brunet B."/>
            <person name="Brandao M."/>
            <person name="Lumley L."/>
            <person name="Duan J."/>
            <person name="Quan G."/>
            <person name="Lucarotti C.J."/>
            <person name="Roe A.D."/>
            <person name="Sperling F.A.H."/>
            <person name="Levesque R.C."/>
            <person name="Cusson M."/>
        </authorList>
    </citation>
    <scope>NUCLEOTIDE SEQUENCE [LARGE SCALE GENOMIC DNA]</scope>
    <source>
        <strain evidence="1">Glfc:IPQL:Cfum</strain>
    </source>
</reference>
<sequence>MWGRIFVLCMSAALVAAAAGSSPHAEELELLLKSGQVNARISDNILEDASLDVPELVRKYNYPLEVHTLTTTDGYILGFHRIPHGRDQNNDPNVKRPIVFLMHGLLSSSADWVLMGPGCAFGYILAEAGYDVWMGNARGNYYSRTHVRLRPDAIFNTDYWDFSWDEIGNIDVPAMIDYALQLTGNDRLHYIGHSQGTTTFFVMNSLRPEYNQKIISMHALAPSAYFANSQNLLLKAIAQFTNPLDSMARLIGLGEFMPNSQIMSWAGQSLCMDEVVFQPICSNILFLIGGWHEDQHNATMIPVKLGHTPAGAAVRQLVHYGQSVKDKEFSRFDHGTLKNRRVYGSYRAPRYNLGAITTPVFLHYSPQDPLANVNDVDRLFRELGRPVGKFRIPHDSFGHLDFIWGVDAKVLVYDRVINLLKSMDVHSIDEEA</sequence>
<evidence type="ECO:0000313" key="2">
    <source>
        <dbReference type="Proteomes" id="UP001064048"/>
    </source>
</evidence>
<keyword evidence="2" id="KW-1185">Reference proteome</keyword>
<gene>
    <name evidence="1" type="ORF">MSG28_005909</name>
</gene>
<protein>
    <submittedName>
        <fullName evidence="1">Uncharacterized protein</fullName>
    </submittedName>
</protein>
<evidence type="ECO:0000313" key="1">
    <source>
        <dbReference type="EMBL" id="KAI8442391.1"/>
    </source>
</evidence>
<organism evidence="1 2">
    <name type="scientific">Choristoneura fumiferana</name>
    <name type="common">Spruce budworm moth</name>
    <name type="synonym">Archips fumiferana</name>
    <dbReference type="NCBI Taxonomy" id="7141"/>
    <lineage>
        <taxon>Eukaryota</taxon>
        <taxon>Metazoa</taxon>
        <taxon>Ecdysozoa</taxon>
        <taxon>Arthropoda</taxon>
        <taxon>Hexapoda</taxon>
        <taxon>Insecta</taxon>
        <taxon>Pterygota</taxon>
        <taxon>Neoptera</taxon>
        <taxon>Endopterygota</taxon>
        <taxon>Lepidoptera</taxon>
        <taxon>Glossata</taxon>
        <taxon>Ditrysia</taxon>
        <taxon>Tortricoidea</taxon>
        <taxon>Tortricidae</taxon>
        <taxon>Tortricinae</taxon>
        <taxon>Choristoneura</taxon>
    </lineage>
</organism>
<name>A0ACC0L0L8_CHOFU</name>